<proteinExistence type="predicted"/>
<feature type="signal peptide" evidence="1">
    <location>
        <begin position="1"/>
        <end position="17"/>
    </location>
</feature>
<gene>
    <name evidence="2" type="ORF">GWI33_010258</name>
</gene>
<keyword evidence="1" id="KW-0732">Signal</keyword>
<feature type="chain" id="PRO_5032558063" description="Secreted protein" evidence="1">
    <location>
        <begin position="18"/>
        <end position="80"/>
    </location>
</feature>
<organism evidence="2 3">
    <name type="scientific">Rhynchophorus ferrugineus</name>
    <name type="common">Red palm weevil</name>
    <name type="synonym">Curculio ferrugineus</name>
    <dbReference type="NCBI Taxonomy" id="354439"/>
    <lineage>
        <taxon>Eukaryota</taxon>
        <taxon>Metazoa</taxon>
        <taxon>Ecdysozoa</taxon>
        <taxon>Arthropoda</taxon>
        <taxon>Hexapoda</taxon>
        <taxon>Insecta</taxon>
        <taxon>Pterygota</taxon>
        <taxon>Neoptera</taxon>
        <taxon>Endopterygota</taxon>
        <taxon>Coleoptera</taxon>
        <taxon>Polyphaga</taxon>
        <taxon>Cucujiformia</taxon>
        <taxon>Curculionidae</taxon>
        <taxon>Dryophthorinae</taxon>
        <taxon>Rhynchophorus</taxon>
    </lineage>
</organism>
<dbReference type="Proteomes" id="UP000625711">
    <property type="component" value="Unassembled WGS sequence"/>
</dbReference>
<evidence type="ECO:0000313" key="2">
    <source>
        <dbReference type="EMBL" id="KAF7276481.1"/>
    </source>
</evidence>
<keyword evidence="3" id="KW-1185">Reference proteome</keyword>
<evidence type="ECO:0008006" key="4">
    <source>
        <dbReference type="Google" id="ProtNLM"/>
    </source>
</evidence>
<sequence length="80" mass="9541">MCLLHATVHMALCFTHGIIDVVLVVIEQICRFADCVEETTALHKLRDRNLSLDNHVVNELYQRRVHRELRIFYYEYLKLV</sequence>
<reference evidence="2" key="1">
    <citation type="submission" date="2020-08" db="EMBL/GenBank/DDBJ databases">
        <title>Genome sequencing and assembly of the red palm weevil Rhynchophorus ferrugineus.</title>
        <authorList>
            <person name="Dias G.B."/>
            <person name="Bergman C.M."/>
            <person name="Manee M."/>
        </authorList>
    </citation>
    <scope>NUCLEOTIDE SEQUENCE</scope>
    <source>
        <strain evidence="2">AA-2017</strain>
        <tissue evidence="2">Whole larva</tissue>
    </source>
</reference>
<feature type="non-terminal residue" evidence="2">
    <location>
        <position position="1"/>
    </location>
</feature>
<accession>A0A834MCE6</accession>
<protein>
    <recommendedName>
        <fullName evidence="4">Secreted protein</fullName>
    </recommendedName>
</protein>
<evidence type="ECO:0000313" key="3">
    <source>
        <dbReference type="Proteomes" id="UP000625711"/>
    </source>
</evidence>
<comment type="caution">
    <text evidence="2">The sequence shown here is derived from an EMBL/GenBank/DDBJ whole genome shotgun (WGS) entry which is preliminary data.</text>
</comment>
<evidence type="ECO:0000256" key="1">
    <source>
        <dbReference type="SAM" id="SignalP"/>
    </source>
</evidence>
<name>A0A834MCE6_RHYFE</name>
<dbReference type="EMBL" id="JAACXV010006491">
    <property type="protein sequence ID" value="KAF7276481.1"/>
    <property type="molecule type" value="Genomic_DNA"/>
</dbReference>
<dbReference type="AlphaFoldDB" id="A0A834MCE6"/>